<evidence type="ECO:0000256" key="5">
    <source>
        <dbReference type="ARBA" id="ARBA00022801"/>
    </source>
</evidence>
<dbReference type="Gene3D" id="2.40.10.10">
    <property type="entry name" value="Trypsin-like serine proteases"/>
    <property type="match status" value="1"/>
</dbReference>
<evidence type="ECO:0000256" key="7">
    <source>
        <dbReference type="ARBA" id="ARBA00023157"/>
    </source>
</evidence>
<evidence type="ECO:0000256" key="1">
    <source>
        <dbReference type="ARBA" id="ARBA00004613"/>
    </source>
</evidence>
<keyword evidence="6 9" id="KW-0720">Serine protease</keyword>
<dbReference type="PROSITE" id="PS50240">
    <property type="entry name" value="TRYPSIN_DOM"/>
    <property type="match status" value="1"/>
</dbReference>
<sequence length="359" mass="40000">MEVSFTAVILVVIFGPVFSNDSKRDHVCGRPIGTEFRLEEDRIVAGYDIGYYRYPWYAALIRYDTVSCGAALIGPKTVLTAAHCYKEFLDLASKGFLRLESIYTVKLGIYNICTTESTQREFTIEKVYIHEGYYKNRPYYDLSLLTLQGDTSAYMPICLPQYEINKMPPDGTVPGLGTLKYHGAMPCTVHEARLLVYNNSECVRMINSTGNDAKAIKNAFCAGYIQGGIDTCQGDSGGPLQSMNSDGDYVLLGIVSFGFRCALPGLLGMYTDVSKYLDWIQEKSGLDAGIVNLIYNKTVASKPTLNGTGTGNPNSSLGHHRKPHFGKPFRRPVRVIVYKNNRYHVTTKPLLHHPLIRNN</sequence>
<feature type="compositionally biased region" description="Polar residues" evidence="10">
    <location>
        <begin position="304"/>
        <end position="317"/>
    </location>
</feature>
<comment type="subcellular location">
    <subcellularLocation>
        <location evidence="1">Secreted</location>
    </subcellularLocation>
</comment>
<evidence type="ECO:0000256" key="10">
    <source>
        <dbReference type="SAM" id="MobiDB-lite"/>
    </source>
</evidence>
<evidence type="ECO:0000256" key="11">
    <source>
        <dbReference type="SAM" id="SignalP"/>
    </source>
</evidence>
<dbReference type="PROSITE" id="PS00135">
    <property type="entry name" value="TRYPSIN_SER"/>
    <property type="match status" value="1"/>
</dbReference>
<dbReference type="AlphaFoldDB" id="A0A9P0DFC0"/>
<dbReference type="EMBL" id="OU896718">
    <property type="protein sequence ID" value="CAH1119191.1"/>
    <property type="molecule type" value="Genomic_DNA"/>
</dbReference>
<evidence type="ECO:0000259" key="12">
    <source>
        <dbReference type="PROSITE" id="PS50240"/>
    </source>
</evidence>
<dbReference type="InterPro" id="IPR009003">
    <property type="entry name" value="Peptidase_S1_PA"/>
</dbReference>
<dbReference type="PROSITE" id="PS00134">
    <property type="entry name" value="TRYPSIN_HIS"/>
    <property type="match status" value="1"/>
</dbReference>
<feature type="chain" id="PRO_5040469066" description="Peptidase S1 domain-containing protein" evidence="11">
    <location>
        <begin position="20"/>
        <end position="359"/>
    </location>
</feature>
<keyword evidence="14" id="KW-1185">Reference proteome</keyword>
<reference evidence="13" key="2">
    <citation type="submission" date="2022-10" db="EMBL/GenBank/DDBJ databases">
        <authorList>
            <consortium name="ENA_rothamsted_submissions"/>
            <consortium name="culmorum"/>
            <person name="King R."/>
        </authorList>
    </citation>
    <scope>NUCLEOTIDE SEQUENCE</scope>
</reference>
<dbReference type="InterPro" id="IPR043504">
    <property type="entry name" value="Peptidase_S1_PA_chymotrypsin"/>
</dbReference>
<dbReference type="CDD" id="cd00190">
    <property type="entry name" value="Tryp_SPc"/>
    <property type="match status" value="1"/>
</dbReference>
<accession>A0A9P0DFC0</accession>
<feature type="region of interest" description="Disordered" evidence="10">
    <location>
        <begin position="304"/>
        <end position="324"/>
    </location>
</feature>
<dbReference type="GO" id="GO:0004252">
    <property type="term" value="F:serine-type endopeptidase activity"/>
    <property type="evidence" value="ECO:0007669"/>
    <property type="project" value="InterPro"/>
</dbReference>
<dbReference type="InterPro" id="IPR018114">
    <property type="entry name" value="TRYPSIN_HIS"/>
</dbReference>
<dbReference type="Pfam" id="PF00089">
    <property type="entry name" value="Trypsin"/>
    <property type="match status" value="1"/>
</dbReference>
<keyword evidence="8" id="KW-0325">Glycoprotein</keyword>
<dbReference type="OrthoDB" id="6339452at2759"/>
<keyword evidence="5 9" id="KW-0378">Hydrolase</keyword>
<dbReference type="SMART" id="SM00020">
    <property type="entry name" value="Tryp_SPc"/>
    <property type="match status" value="1"/>
</dbReference>
<dbReference type="PANTHER" id="PTHR24264:SF65">
    <property type="entry name" value="SRCR DOMAIN-CONTAINING PROTEIN"/>
    <property type="match status" value="1"/>
</dbReference>
<feature type="domain" description="Peptidase S1" evidence="12">
    <location>
        <begin position="43"/>
        <end position="285"/>
    </location>
</feature>
<dbReference type="InterPro" id="IPR001254">
    <property type="entry name" value="Trypsin_dom"/>
</dbReference>
<dbReference type="FunFam" id="2.40.10.10:FF:000054">
    <property type="entry name" value="Complement C1r subcomponent"/>
    <property type="match status" value="1"/>
</dbReference>
<dbReference type="InterPro" id="IPR001314">
    <property type="entry name" value="Peptidase_S1A"/>
</dbReference>
<proteinExistence type="predicted"/>
<reference evidence="13" key="1">
    <citation type="submission" date="2022-01" db="EMBL/GenBank/DDBJ databases">
        <authorList>
            <person name="King R."/>
        </authorList>
    </citation>
    <scope>NUCLEOTIDE SEQUENCE</scope>
</reference>
<protein>
    <recommendedName>
        <fullName evidence="12">Peptidase S1 domain-containing protein</fullName>
    </recommendedName>
</protein>
<keyword evidence="2" id="KW-0964">Secreted</keyword>
<keyword evidence="4 11" id="KW-0732">Signal</keyword>
<gene>
    <name evidence="13" type="ORF">PHAECO_LOCUS3350</name>
</gene>
<dbReference type="SUPFAM" id="SSF50494">
    <property type="entry name" value="Trypsin-like serine proteases"/>
    <property type="match status" value="1"/>
</dbReference>
<evidence type="ECO:0000313" key="13">
    <source>
        <dbReference type="EMBL" id="CAH1119191.1"/>
    </source>
</evidence>
<dbReference type="PRINTS" id="PR00722">
    <property type="entry name" value="CHYMOTRYPSIN"/>
</dbReference>
<keyword evidence="7" id="KW-1015">Disulfide bond</keyword>
<evidence type="ECO:0000256" key="6">
    <source>
        <dbReference type="ARBA" id="ARBA00022825"/>
    </source>
</evidence>
<dbReference type="PANTHER" id="PTHR24264">
    <property type="entry name" value="TRYPSIN-RELATED"/>
    <property type="match status" value="1"/>
</dbReference>
<evidence type="ECO:0000256" key="9">
    <source>
        <dbReference type="RuleBase" id="RU363034"/>
    </source>
</evidence>
<evidence type="ECO:0000256" key="4">
    <source>
        <dbReference type="ARBA" id="ARBA00022729"/>
    </source>
</evidence>
<dbReference type="GO" id="GO:0006508">
    <property type="term" value="P:proteolysis"/>
    <property type="evidence" value="ECO:0007669"/>
    <property type="project" value="UniProtKB-KW"/>
</dbReference>
<dbReference type="InterPro" id="IPR050127">
    <property type="entry name" value="Serine_Proteases_S1"/>
</dbReference>
<dbReference type="InterPro" id="IPR033116">
    <property type="entry name" value="TRYPSIN_SER"/>
</dbReference>
<organism evidence="13 14">
    <name type="scientific">Phaedon cochleariae</name>
    <name type="common">Mustard beetle</name>
    <dbReference type="NCBI Taxonomy" id="80249"/>
    <lineage>
        <taxon>Eukaryota</taxon>
        <taxon>Metazoa</taxon>
        <taxon>Ecdysozoa</taxon>
        <taxon>Arthropoda</taxon>
        <taxon>Hexapoda</taxon>
        <taxon>Insecta</taxon>
        <taxon>Pterygota</taxon>
        <taxon>Neoptera</taxon>
        <taxon>Endopterygota</taxon>
        <taxon>Coleoptera</taxon>
        <taxon>Polyphaga</taxon>
        <taxon>Cucujiformia</taxon>
        <taxon>Chrysomeloidea</taxon>
        <taxon>Chrysomelidae</taxon>
        <taxon>Chrysomelinae</taxon>
        <taxon>Chrysomelini</taxon>
        <taxon>Phaedon</taxon>
    </lineage>
</organism>
<dbReference type="Proteomes" id="UP001153737">
    <property type="component" value="Chromosome 12"/>
</dbReference>
<evidence type="ECO:0000313" key="14">
    <source>
        <dbReference type="Proteomes" id="UP001153737"/>
    </source>
</evidence>
<keyword evidence="3 9" id="KW-0645">Protease</keyword>
<name>A0A9P0DFC0_PHACE</name>
<dbReference type="GO" id="GO:0005615">
    <property type="term" value="C:extracellular space"/>
    <property type="evidence" value="ECO:0007669"/>
    <property type="project" value="TreeGrafter"/>
</dbReference>
<evidence type="ECO:0000256" key="2">
    <source>
        <dbReference type="ARBA" id="ARBA00022525"/>
    </source>
</evidence>
<feature type="signal peptide" evidence="11">
    <location>
        <begin position="1"/>
        <end position="19"/>
    </location>
</feature>
<evidence type="ECO:0000256" key="3">
    <source>
        <dbReference type="ARBA" id="ARBA00022670"/>
    </source>
</evidence>
<evidence type="ECO:0000256" key="8">
    <source>
        <dbReference type="ARBA" id="ARBA00023180"/>
    </source>
</evidence>